<evidence type="ECO:0000259" key="2">
    <source>
        <dbReference type="Pfam" id="PF07484"/>
    </source>
</evidence>
<reference evidence="4 5" key="1">
    <citation type="submission" date="2019-03" db="EMBL/GenBank/DDBJ databases">
        <title>Genomic Encyclopedia of Type Strains, Phase IV (KMG-IV): sequencing the most valuable type-strain genomes for metagenomic binning, comparative biology and taxonomic classification.</title>
        <authorList>
            <person name="Goeker M."/>
        </authorList>
    </citation>
    <scope>NUCLEOTIDE SEQUENCE [LARGE SCALE GENOMIC DNA]</scope>
    <source>
        <strain evidence="4 5">DSM 18577</strain>
    </source>
</reference>
<feature type="region of interest" description="Disordered" evidence="1">
    <location>
        <begin position="367"/>
        <end position="400"/>
    </location>
</feature>
<dbReference type="Pfam" id="PF12571">
    <property type="entry name" value="Phage_tail_fib"/>
    <property type="match status" value="1"/>
</dbReference>
<dbReference type="Pfam" id="PF07484">
    <property type="entry name" value="Collar"/>
    <property type="match status" value="1"/>
</dbReference>
<feature type="domain" description="Phage tail fibre protein N-terminal" evidence="3">
    <location>
        <begin position="1"/>
        <end position="148"/>
    </location>
</feature>
<dbReference type="Gene3D" id="3.90.1340.10">
    <property type="entry name" value="Phage tail collar domain"/>
    <property type="match status" value="1"/>
</dbReference>
<comment type="caution">
    <text evidence="4">The sequence shown here is derived from an EMBL/GenBank/DDBJ whole genome shotgun (WGS) entry which is preliminary data.</text>
</comment>
<dbReference type="InterPro" id="IPR051934">
    <property type="entry name" value="Phage_Tail_Fiber_Structural"/>
</dbReference>
<feature type="domain" description="Phage tail collar" evidence="2">
    <location>
        <begin position="427"/>
        <end position="459"/>
    </location>
</feature>
<dbReference type="OrthoDB" id="9810174at2"/>
<feature type="compositionally biased region" description="Low complexity" evidence="1">
    <location>
        <begin position="372"/>
        <end position="385"/>
    </location>
</feature>
<dbReference type="RefSeq" id="WP_131911881.1">
    <property type="nucleotide sequence ID" value="NZ_OU594967.1"/>
</dbReference>
<dbReference type="SUPFAM" id="SSF88874">
    <property type="entry name" value="Receptor-binding domain of short tail fibre protein gp12"/>
    <property type="match status" value="1"/>
</dbReference>
<dbReference type="InterPro" id="IPR037053">
    <property type="entry name" value="Phage_tail_collar_dom_sf"/>
</dbReference>
<dbReference type="InterPro" id="IPR022225">
    <property type="entry name" value="Phage_tail_fibre_N"/>
</dbReference>
<dbReference type="AlphaFoldDB" id="A0A4R1K4B3"/>
<evidence type="ECO:0000256" key="1">
    <source>
        <dbReference type="SAM" id="MobiDB-lite"/>
    </source>
</evidence>
<sequence>MNEFFTILTTVGAAKLANATALGTTIEITEMAVGDGGGKAVTPNQSQTSLVHTLRRKPLNSITIDPDNPNWVICEQVLPPEIGGWTIREVGLFDTAGDLIAVGNFPETYKPLLSEGSGRTQTIRIVLEVSSASSVELKIDPSVVLATREYVNQQDASVLQQAKDYASQQDTSLKAYVDTQDKAGQTAAKADATKKANQTLDDAKGYADSQDAKMLASAKADASNKANAAESAAKNYAQAQDNSLKTYVDTQDKSYQTAATTDAMKKANQALADAKSYADSQDAKMLASAKTDASSKASAAESSAKNYASQQDNIVQAQALAAAKSYANTQDAATLKSANSHTDGAVNTALSKAKSYADAQDAKVLSSANTDASSKANAAESSAKSYADTKDAAHVRASDPHSQYLNESRFNSVIGSYLSNNPQATVGQIILVPATTAPSGYLKANGASLSRSTYAKLWAYAQASGNLVDEKSKDIGNFGSGDGSSTFTVPDLRGEFLRFLDDGRGVDSSRTIGSYQAQAIQSHYHRVGHSSSNLGSDGIAGGSHDRYYKNTTSTGGTETRPRNIALLACIKY</sequence>
<gene>
    <name evidence="4" type="ORF">EV690_1103</name>
</gene>
<dbReference type="Proteomes" id="UP000295565">
    <property type="component" value="Unassembled WGS sequence"/>
</dbReference>
<protein>
    <submittedName>
        <fullName evidence="4">Phage-related tail fiber protein</fullName>
    </submittedName>
</protein>
<organism evidence="4 5">
    <name type="scientific">Celerinatantimonas diazotrophica</name>
    <dbReference type="NCBI Taxonomy" id="412034"/>
    <lineage>
        <taxon>Bacteria</taxon>
        <taxon>Pseudomonadati</taxon>
        <taxon>Pseudomonadota</taxon>
        <taxon>Gammaproteobacteria</taxon>
        <taxon>Celerinatantimonadaceae</taxon>
        <taxon>Celerinatantimonas</taxon>
    </lineage>
</organism>
<dbReference type="PANTHER" id="PTHR35191:SF1">
    <property type="entry name" value="PROPHAGE SIDE TAIL FIBER PROTEIN HOMOLOG STFQ-RELATED"/>
    <property type="match status" value="1"/>
</dbReference>
<dbReference type="EMBL" id="SMGD01000011">
    <property type="protein sequence ID" value="TCK58944.1"/>
    <property type="molecule type" value="Genomic_DNA"/>
</dbReference>
<name>A0A4R1K4B3_9GAMM</name>
<feature type="compositionally biased region" description="Basic and acidic residues" evidence="1">
    <location>
        <begin position="387"/>
        <end position="399"/>
    </location>
</feature>
<dbReference type="PANTHER" id="PTHR35191">
    <property type="entry name" value="PROPHAGE SIDE TAIL FIBER PROTEIN HOMOLOG STFQ-RELATED"/>
    <property type="match status" value="1"/>
</dbReference>
<keyword evidence="5" id="KW-1185">Reference proteome</keyword>
<evidence type="ECO:0000313" key="4">
    <source>
        <dbReference type="EMBL" id="TCK58944.1"/>
    </source>
</evidence>
<accession>A0A4R1K4B3</accession>
<dbReference type="InterPro" id="IPR011083">
    <property type="entry name" value="Phage_tail_collar_dom"/>
</dbReference>
<proteinExistence type="predicted"/>
<evidence type="ECO:0000259" key="3">
    <source>
        <dbReference type="Pfam" id="PF12571"/>
    </source>
</evidence>
<evidence type="ECO:0000313" key="5">
    <source>
        <dbReference type="Proteomes" id="UP000295565"/>
    </source>
</evidence>